<dbReference type="InterPro" id="IPR049326">
    <property type="entry name" value="Rhodopsin_dom_fungi"/>
</dbReference>
<dbReference type="Pfam" id="PF20684">
    <property type="entry name" value="Fung_rhodopsin"/>
    <property type="match status" value="1"/>
</dbReference>
<evidence type="ECO:0000313" key="10">
    <source>
        <dbReference type="Proteomes" id="UP000745764"/>
    </source>
</evidence>
<feature type="transmembrane region" description="Helical" evidence="7">
    <location>
        <begin position="112"/>
        <end position="132"/>
    </location>
</feature>
<evidence type="ECO:0000256" key="6">
    <source>
        <dbReference type="SAM" id="MobiDB-lite"/>
    </source>
</evidence>
<dbReference type="OrthoDB" id="5022096at2759"/>
<feature type="transmembrane region" description="Helical" evidence="7">
    <location>
        <begin position="12"/>
        <end position="31"/>
    </location>
</feature>
<feature type="transmembrane region" description="Helical" evidence="7">
    <location>
        <begin position="160"/>
        <end position="180"/>
    </location>
</feature>
<keyword evidence="3 7" id="KW-1133">Transmembrane helix</keyword>
<feature type="transmembrane region" description="Helical" evidence="7">
    <location>
        <begin position="43"/>
        <end position="64"/>
    </location>
</feature>
<evidence type="ECO:0000313" key="9">
    <source>
        <dbReference type="EMBL" id="CAD0110360.1"/>
    </source>
</evidence>
<evidence type="ECO:0000259" key="8">
    <source>
        <dbReference type="Pfam" id="PF20684"/>
    </source>
</evidence>
<evidence type="ECO:0000256" key="4">
    <source>
        <dbReference type="ARBA" id="ARBA00023136"/>
    </source>
</evidence>
<feature type="transmembrane region" description="Helical" evidence="7">
    <location>
        <begin position="229"/>
        <end position="252"/>
    </location>
</feature>
<keyword evidence="10" id="KW-1185">Reference proteome</keyword>
<dbReference type="EMBL" id="CAINUL010000006">
    <property type="protein sequence ID" value="CAD0110360.1"/>
    <property type="molecule type" value="Genomic_DNA"/>
</dbReference>
<dbReference type="InterPro" id="IPR052337">
    <property type="entry name" value="SAT4-like"/>
</dbReference>
<feature type="transmembrane region" description="Helical" evidence="7">
    <location>
        <begin position="70"/>
        <end position="91"/>
    </location>
</feature>
<dbReference type="AlphaFoldDB" id="A0A9N8PSV9"/>
<feature type="region of interest" description="Disordered" evidence="6">
    <location>
        <begin position="340"/>
        <end position="388"/>
    </location>
</feature>
<comment type="subcellular location">
    <subcellularLocation>
        <location evidence="1">Membrane</location>
        <topology evidence="1">Multi-pass membrane protein</topology>
    </subcellularLocation>
</comment>
<dbReference type="Proteomes" id="UP000745764">
    <property type="component" value="Unassembled WGS sequence"/>
</dbReference>
<gene>
    <name evidence="9" type="ORF">AWRI4620_LOCUS4615</name>
</gene>
<proteinExistence type="inferred from homology"/>
<evidence type="ECO:0000256" key="5">
    <source>
        <dbReference type="ARBA" id="ARBA00038359"/>
    </source>
</evidence>
<accession>A0A9N8PSV9</accession>
<feature type="transmembrane region" description="Helical" evidence="7">
    <location>
        <begin position="192"/>
        <end position="209"/>
    </location>
</feature>
<evidence type="ECO:0000256" key="2">
    <source>
        <dbReference type="ARBA" id="ARBA00022692"/>
    </source>
</evidence>
<keyword evidence="2 7" id="KW-0812">Transmembrane</keyword>
<sequence length="458" mass="51508">MNLEGRANTMIGVSAAYLAVAWIAFSLRTIVKGYIMRSFALDDWLMVVTMVFDSGLLITIGQGLEDVQVASIYVAYQVFQFAFYTLANVFLKASLAITFNRILLEKWQRRTVQVTVGIHTAFGLATFFTILFRCGNPMDFNARYHQSMCMSWETTQGMQYTNSVINTTADWILALLPIFALRSMKMNHQAKISACFILVLGCVSSIMSMPRFGFLHALGGMGNQYWKMAYPVAVLGVAEVGTGVTAACLLTLRPLIRNWRERSEHHSSNRNSHRLDEMEEAEVGEARAISLKSVSATSVADSSQDSMHKVKPIPAMVVIGTAEFEPTSQLSVTETAQLRRRSSCKPTEELTVHENKVSIDEPISEQSDEEQPQRPDLAHRMTQDSDVRPWRQPTIDTAKTAKEKKRLTWNDIHAQWNNAHSARTACHGPAPQKEAEKPRRISIKRVSRVLAEWSWDKA</sequence>
<evidence type="ECO:0000256" key="3">
    <source>
        <dbReference type="ARBA" id="ARBA00022989"/>
    </source>
</evidence>
<organism evidence="9 10">
    <name type="scientific">Aureobasidium uvarum</name>
    <dbReference type="NCBI Taxonomy" id="2773716"/>
    <lineage>
        <taxon>Eukaryota</taxon>
        <taxon>Fungi</taxon>
        <taxon>Dikarya</taxon>
        <taxon>Ascomycota</taxon>
        <taxon>Pezizomycotina</taxon>
        <taxon>Dothideomycetes</taxon>
        <taxon>Dothideomycetidae</taxon>
        <taxon>Dothideales</taxon>
        <taxon>Saccotheciaceae</taxon>
        <taxon>Aureobasidium</taxon>
    </lineage>
</organism>
<reference evidence="9" key="1">
    <citation type="submission" date="2020-06" db="EMBL/GenBank/DDBJ databases">
        <authorList>
            <person name="Onetto C."/>
        </authorList>
    </citation>
    <scope>NUCLEOTIDE SEQUENCE</scope>
</reference>
<dbReference type="PANTHER" id="PTHR33048">
    <property type="entry name" value="PTH11-LIKE INTEGRAL MEMBRANE PROTEIN (AFU_ORTHOLOGUE AFUA_5G11245)"/>
    <property type="match status" value="1"/>
</dbReference>
<protein>
    <recommendedName>
        <fullName evidence="8">Rhodopsin domain-containing protein</fullName>
    </recommendedName>
</protein>
<feature type="compositionally biased region" description="Basic and acidic residues" evidence="6">
    <location>
        <begin position="371"/>
        <end position="388"/>
    </location>
</feature>
<evidence type="ECO:0000256" key="1">
    <source>
        <dbReference type="ARBA" id="ARBA00004141"/>
    </source>
</evidence>
<comment type="caution">
    <text evidence="9">The sequence shown here is derived from an EMBL/GenBank/DDBJ whole genome shotgun (WGS) entry which is preliminary data.</text>
</comment>
<dbReference type="PANTHER" id="PTHR33048:SF96">
    <property type="entry name" value="INTEGRAL MEMBRANE PROTEIN"/>
    <property type="match status" value="1"/>
</dbReference>
<comment type="similarity">
    <text evidence="5">Belongs to the SAT4 family.</text>
</comment>
<name>A0A9N8PSV9_9PEZI</name>
<keyword evidence="4 7" id="KW-0472">Membrane</keyword>
<feature type="compositionally biased region" description="Basic and acidic residues" evidence="6">
    <location>
        <begin position="346"/>
        <end position="359"/>
    </location>
</feature>
<dbReference type="GO" id="GO:0016020">
    <property type="term" value="C:membrane"/>
    <property type="evidence" value="ECO:0007669"/>
    <property type="project" value="UniProtKB-SubCell"/>
</dbReference>
<feature type="domain" description="Rhodopsin" evidence="8">
    <location>
        <begin position="27"/>
        <end position="257"/>
    </location>
</feature>
<evidence type="ECO:0000256" key="7">
    <source>
        <dbReference type="SAM" id="Phobius"/>
    </source>
</evidence>